<evidence type="ECO:0000256" key="6">
    <source>
        <dbReference type="ARBA" id="ARBA00022747"/>
    </source>
</evidence>
<reference evidence="13 14" key="1">
    <citation type="journal article" date="2017" name="BMC Genomics">
        <title>Comparative genomic and phylogenomic analyses of the Bifidobacteriaceae family.</title>
        <authorList>
            <person name="Lugli G.A."/>
            <person name="Milani C."/>
            <person name="Turroni F."/>
            <person name="Duranti S."/>
            <person name="Mancabelli L."/>
            <person name="Mangifesta M."/>
            <person name="Ferrario C."/>
            <person name="Modesto M."/>
            <person name="Mattarelli P."/>
            <person name="Jiri K."/>
            <person name="van Sinderen D."/>
            <person name="Ventura M."/>
        </authorList>
    </citation>
    <scope>NUCLEOTIDE SEQUENCE [LARGE SCALE GENOMIC DNA]</scope>
    <source>
        <strain evidence="13 14">LMG 21773</strain>
    </source>
</reference>
<dbReference type="GO" id="GO:0003677">
    <property type="term" value="F:DNA binding"/>
    <property type="evidence" value="ECO:0007669"/>
    <property type="project" value="UniProtKB-KW"/>
</dbReference>
<dbReference type="EMBL" id="MWWU01000001">
    <property type="protein sequence ID" value="OZG56714.1"/>
    <property type="molecule type" value="Genomic_DNA"/>
</dbReference>
<evidence type="ECO:0000313" key="14">
    <source>
        <dbReference type="Proteomes" id="UP000228976"/>
    </source>
</evidence>
<evidence type="ECO:0000313" key="13">
    <source>
        <dbReference type="EMBL" id="OZG56714.1"/>
    </source>
</evidence>
<evidence type="ECO:0000256" key="3">
    <source>
        <dbReference type="ARBA" id="ARBA00011296"/>
    </source>
</evidence>
<sequence length="992" mass="114896">MTRVSELELENLFIERLEQIGYEYVDLHTYQDVLDNFRVQLAKLNAKKLIEAKGEASFSDSEFERVMNHVDKKSVYESAKILRDQWVLTLDNEKTVYLSFFDSIWDNNTFQVAHQITMDPAHRNDVVYKNRYDVTVLLNGLPVVQIELKRNGVDINEAINQINRYRSYSFKGLFHFLQLFVVSNSALTKYFCNENETVNGVPNNILKSLVFFWTDEHNKRINRLEEFTATFFQRAALVEMISKFMVIKTTEPVLMVMRPYQIFAVKAAMKRVIVENKNGYVFACTGSGKTLTSFKLAQLLRDQPRIDKVIFLIDRKDLDDQTVDEYNSFEADSVDGSTSTAVLVKQLKQADRKLIVTTIQKMATAVRSERYRDLMESYRDKKVVFIIDECHRSQFGKMHRDIDRTFRNANYIGFTGTPIFEENRGSARQTTADIFSAGDKLPACLHKYMIKDAIADGNVLRFSVEFENSIKITDVAAPGVDPEKLDDPQYCAEHDIDISPLYHAPQRIEKVAEHIFAHHDQHAIQGADTYTSLFAVDSIETLGKYYDVFKALNEQRPEEKRFRLAAIFSYADNEDAPDNPAMYLDPQADTSEGDQQLAPVQKENAQMLLQRIMNDYNQEFNTAYGLDSFDAYRKDISKRMKQKELPQIDILLVVNMMLTGFDARTLNTLYLDKNLVWHSLVQAYSRTNRVDKPTKQFGQIISYRNIKKAQDDALRLFSGDGDPNCIVLESYPEYLERWVRNVAHVRLVAPTADMALNLQAEDDIREFIVNFRALAGTLATLKTFSQFDWHDLSVAMDEEEFEVYKSAYLYFYDQTRVQDDKKKAPVPVDVDFEIELVRTDRINVMYILGLLKEAKSSKKTAEERERDIDLVKREIERSDNAALRAKKDIIVGFLENVFYELPEDANISEAYEEYEKQVLQHELEAFAQENGLKPEDVQHVFTEHNFRGELSDEDIRKALEPYHLGLLKVIKLIKALKEFVKQESLRFQAEGE</sequence>
<dbReference type="Pfam" id="PF22679">
    <property type="entry name" value="T1R_D3-like"/>
    <property type="match status" value="1"/>
</dbReference>
<dbReference type="NCBIfam" id="TIGR00348">
    <property type="entry name" value="hsdR"/>
    <property type="match status" value="1"/>
</dbReference>
<feature type="domain" description="Helicase ATP-binding" evidence="12">
    <location>
        <begin position="270"/>
        <end position="419"/>
    </location>
</feature>
<dbReference type="Proteomes" id="UP000228976">
    <property type="component" value="Unassembled WGS sequence"/>
</dbReference>
<accession>A0A261FC87</accession>
<evidence type="ECO:0000256" key="5">
    <source>
        <dbReference type="ARBA" id="ARBA00022741"/>
    </source>
</evidence>
<proteinExistence type="inferred from homology"/>
<evidence type="ECO:0000256" key="11">
    <source>
        <dbReference type="RuleBase" id="RU364115"/>
    </source>
</evidence>
<dbReference type="Gene3D" id="1.20.58.910">
    <property type="match status" value="1"/>
</dbReference>
<dbReference type="OrthoDB" id="9758243at2"/>
<dbReference type="PANTHER" id="PTHR30195">
    <property type="entry name" value="TYPE I SITE-SPECIFIC DEOXYRIBONUCLEASE PROTEIN SUBUNIT M AND R"/>
    <property type="match status" value="1"/>
</dbReference>
<comment type="similarity">
    <text evidence="2 11">Belongs to the HsdR family.</text>
</comment>
<keyword evidence="4" id="KW-0540">Nuclease</keyword>
<keyword evidence="6 11" id="KW-0680">Restriction system</keyword>
<dbReference type="CDD" id="cd18030">
    <property type="entry name" value="DEXHc_RE_I_HsdR"/>
    <property type="match status" value="1"/>
</dbReference>
<evidence type="ECO:0000256" key="9">
    <source>
        <dbReference type="ARBA" id="ARBA00022840"/>
    </source>
</evidence>
<comment type="subunit">
    <text evidence="3 11">The type I restriction/modification system is composed of three polypeptides R, M and S.</text>
</comment>
<evidence type="ECO:0000259" key="12">
    <source>
        <dbReference type="PROSITE" id="PS51192"/>
    </source>
</evidence>
<keyword evidence="8 11" id="KW-0378">Hydrolase</keyword>
<comment type="function">
    <text evidence="11">Subunit R is required for both nuclease and ATPase activities, but not for modification.</text>
</comment>
<evidence type="ECO:0000256" key="8">
    <source>
        <dbReference type="ARBA" id="ARBA00022801"/>
    </source>
</evidence>
<dbReference type="InterPro" id="IPR004473">
    <property type="entry name" value="Restrct_endonuc_typeI_HsdR"/>
</dbReference>
<dbReference type="PANTHER" id="PTHR30195:SF16">
    <property type="entry name" value="TYPE I RESTRICTION ENZYME ENDONUCLEASE SUBUNIT"/>
    <property type="match status" value="1"/>
</dbReference>
<dbReference type="Gene3D" id="3.40.50.300">
    <property type="entry name" value="P-loop containing nucleotide triphosphate hydrolases"/>
    <property type="match status" value="2"/>
</dbReference>
<keyword evidence="7" id="KW-0255">Endonuclease</keyword>
<dbReference type="Pfam" id="PF18766">
    <property type="entry name" value="SWI2_SNF2"/>
    <property type="match status" value="1"/>
</dbReference>
<dbReference type="GO" id="GO:0009035">
    <property type="term" value="F:type I site-specific deoxyribonuclease activity"/>
    <property type="evidence" value="ECO:0007669"/>
    <property type="project" value="UniProtKB-EC"/>
</dbReference>
<keyword evidence="14" id="KW-1185">Reference proteome</keyword>
<comment type="catalytic activity">
    <reaction evidence="1 11">
        <text>Endonucleolytic cleavage of DNA to give random double-stranded fragments with terminal 5'-phosphates, ATP is simultaneously hydrolyzed.</text>
        <dbReference type="EC" id="3.1.21.3"/>
    </reaction>
</comment>
<dbReference type="InterPro" id="IPR014001">
    <property type="entry name" value="Helicase_ATP-bd"/>
</dbReference>
<dbReference type="SMART" id="SM00487">
    <property type="entry name" value="DEXDc"/>
    <property type="match status" value="1"/>
</dbReference>
<dbReference type="RefSeq" id="WP_094689159.1">
    <property type="nucleotide sequence ID" value="NZ_JACBYZ010000001.1"/>
</dbReference>
<dbReference type="Gene3D" id="3.90.1570.50">
    <property type="match status" value="1"/>
</dbReference>
<name>A0A261FC87_9BIFI</name>
<dbReference type="InterPro" id="IPR022625">
    <property type="entry name" value="TypeI_RM_Rsu_C"/>
</dbReference>
<dbReference type="PROSITE" id="PS51192">
    <property type="entry name" value="HELICASE_ATP_BIND_1"/>
    <property type="match status" value="1"/>
</dbReference>
<keyword evidence="10 11" id="KW-0238">DNA-binding</keyword>
<dbReference type="InterPro" id="IPR007409">
    <property type="entry name" value="Restrct_endonuc_type1_HsdR_N"/>
</dbReference>
<evidence type="ECO:0000256" key="1">
    <source>
        <dbReference type="ARBA" id="ARBA00000851"/>
    </source>
</evidence>
<dbReference type="InterPro" id="IPR055180">
    <property type="entry name" value="HsdR_RecA-like_helicase_dom_2"/>
</dbReference>
<evidence type="ECO:0000256" key="4">
    <source>
        <dbReference type="ARBA" id="ARBA00022722"/>
    </source>
</evidence>
<dbReference type="Pfam" id="PF12008">
    <property type="entry name" value="EcoR124_C"/>
    <property type="match status" value="1"/>
</dbReference>
<evidence type="ECO:0000256" key="10">
    <source>
        <dbReference type="ARBA" id="ARBA00023125"/>
    </source>
</evidence>
<dbReference type="InterPro" id="IPR040980">
    <property type="entry name" value="SWI2_SNF2"/>
</dbReference>
<dbReference type="GO" id="GO:0005524">
    <property type="term" value="F:ATP binding"/>
    <property type="evidence" value="ECO:0007669"/>
    <property type="project" value="UniProtKB-KW"/>
</dbReference>
<dbReference type="GO" id="GO:0009307">
    <property type="term" value="P:DNA restriction-modification system"/>
    <property type="evidence" value="ECO:0007669"/>
    <property type="project" value="UniProtKB-KW"/>
</dbReference>
<dbReference type="InterPro" id="IPR027417">
    <property type="entry name" value="P-loop_NTPase"/>
</dbReference>
<dbReference type="EC" id="3.1.21.3" evidence="11"/>
<dbReference type="Pfam" id="PF04313">
    <property type="entry name" value="HSDR_N"/>
    <property type="match status" value="1"/>
</dbReference>
<dbReference type="CDD" id="cd22332">
    <property type="entry name" value="HsdR_N"/>
    <property type="match status" value="1"/>
</dbReference>
<comment type="caution">
    <text evidence="13">The sequence shown here is derived from an EMBL/GenBank/DDBJ whole genome shotgun (WGS) entry which is preliminary data.</text>
</comment>
<evidence type="ECO:0000256" key="7">
    <source>
        <dbReference type="ARBA" id="ARBA00022759"/>
    </source>
</evidence>
<dbReference type="AlphaFoldDB" id="A0A261FC87"/>
<gene>
    <name evidence="13" type="ORF">AEAE_0023</name>
</gene>
<protein>
    <recommendedName>
        <fullName evidence="11">Type I restriction enzyme endonuclease subunit</fullName>
        <shortName evidence="11">R protein</shortName>
        <ecNumber evidence="11">3.1.21.3</ecNumber>
    </recommendedName>
</protein>
<dbReference type="SUPFAM" id="SSF52540">
    <property type="entry name" value="P-loop containing nucleoside triphosphate hydrolases"/>
    <property type="match status" value="1"/>
</dbReference>
<organism evidence="13 14">
    <name type="scientific">Aeriscardovia aeriphila</name>
    <dbReference type="NCBI Taxonomy" id="218139"/>
    <lineage>
        <taxon>Bacteria</taxon>
        <taxon>Bacillati</taxon>
        <taxon>Actinomycetota</taxon>
        <taxon>Actinomycetes</taxon>
        <taxon>Bifidobacteriales</taxon>
        <taxon>Bifidobacteriaceae</taxon>
        <taxon>Aeriscardovia</taxon>
    </lineage>
</organism>
<keyword evidence="5 11" id="KW-0547">Nucleotide-binding</keyword>
<dbReference type="CDD" id="cd18800">
    <property type="entry name" value="SF2_C_EcoR124I-like"/>
    <property type="match status" value="1"/>
</dbReference>
<dbReference type="InterPro" id="IPR051268">
    <property type="entry name" value="Type-I_R_enzyme_R_subunit"/>
</dbReference>
<keyword evidence="9 11" id="KW-0067">ATP-binding</keyword>
<evidence type="ECO:0000256" key="2">
    <source>
        <dbReference type="ARBA" id="ARBA00008598"/>
    </source>
</evidence>